<gene>
    <name evidence="1" type="ORF">V3391_11440</name>
</gene>
<dbReference type="GO" id="GO:0016301">
    <property type="term" value="F:kinase activity"/>
    <property type="evidence" value="ECO:0007669"/>
    <property type="project" value="UniProtKB-KW"/>
</dbReference>
<evidence type="ECO:0000313" key="1">
    <source>
        <dbReference type="EMBL" id="MEF3082818.1"/>
    </source>
</evidence>
<dbReference type="Gene3D" id="3.40.50.300">
    <property type="entry name" value="P-loop containing nucleotide triphosphate hydrolases"/>
    <property type="match status" value="1"/>
</dbReference>
<protein>
    <submittedName>
        <fullName evidence="1">Kinase</fullName>
    </submittedName>
</protein>
<accession>A0ABU7WG38</accession>
<keyword evidence="1" id="KW-0808">Transferase</keyword>
<dbReference type="Proteomes" id="UP001358324">
    <property type="component" value="Unassembled WGS sequence"/>
</dbReference>
<keyword evidence="2" id="KW-1185">Reference proteome</keyword>
<sequence length="274" mass="29372">MHATPPSPWPDALVDTLLTGQQPGGAPRVLGISGLQGTGKSTLAAQVVRAAGARGLRAAVLSLDDLYLDRDARQALAREVHPLLATRGPPGTHEVALGLAAVDAVRAGTPIRLPRFDKLGDRRLPETGWPTVQGLDLLLFEGWCVGTPAEPASALVEPVNTLERDEDPTGTWRRWCNTALARNYPALWAGLDRLLFLQPPGFEVVFDWRLQQEQALQAAEPGRGGMDAAGVARFVQHYERVSRQALRTLPGLADVVVTLDAERGIVPAGGARFS</sequence>
<proteinExistence type="predicted"/>
<evidence type="ECO:0000313" key="2">
    <source>
        <dbReference type="Proteomes" id="UP001358324"/>
    </source>
</evidence>
<name>A0ABU7WG38_9GAMM</name>
<dbReference type="EMBL" id="JAZHBM010000002">
    <property type="protein sequence ID" value="MEF3082818.1"/>
    <property type="molecule type" value="Genomic_DNA"/>
</dbReference>
<dbReference type="InterPro" id="IPR027417">
    <property type="entry name" value="P-loop_NTPase"/>
</dbReference>
<organism evidence="1 2">
    <name type="scientific">Luteimonas flava</name>
    <dbReference type="NCBI Taxonomy" id="3115822"/>
    <lineage>
        <taxon>Bacteria</taxon>
        <taxon>Pseudomonadati</taxon>
        <taxon>Pseudomonadota</taxon>
        <taxon>Gammaproteobacteria</taxon>
        <taxon>Lysobacterales</taxon>
        <taxon>Lysobacteraceae</taxon>
        <taxon>Luteimonas</taxon>
    </lineage>
</organism>
<dbReference type="SUPFAM" id="SSF52540">
    <property type="entry name" value="P-loop containing nucleoside triphosphate hydrolases"/>
    <property type="match status" value="1"/>
</dbReference>
<keyword evidence="1" id="KW-0418">Kinase</keyword>
<comment type="caution">
    <text evidence="1">The sequence shown here is derived from an EMBL/GenBank/DDBJ whole genome shotgun (WGS) entry which is preliminary data.</text>
</comment>
<reference evidence="1 2" key="1">
    <citation type="submission" date="2024-01" db="EMBL/GenBank/DDBJ databases">
        <title>Novel species of the genus Luteimonas isolated from rivers.</title>
        <authorList>
            <person name="Lu H."/>
        </authorList>
    </citation>
    <scope>NUCLEOTIDE SEQUENCE [LARGE SCALE GENOMIC DNA]</scope>
    <source>
        <strain evidence="1 2">SMYT11W</strain>
    </source>
</reference>
<dbReference type="RefSeq" id="WP_332078536.1">
    <property type="nucleotide sequence ID" value="NZ_JAZHBM010000002.1"/>
</dbReference>